<accession>A0A426YNM2</accession>
<sequence length="170" mass="18334">MAAVTGPERPPANKPGAKPLFRRGDVLKGILRSLFLPCLRWWRLPGGGGGGENDVANAKGYRFPEPSPLRLFPSFRSFLARFEDSPAAPALPPPLCDRDPAVGSSRGTWVRRNSVAGAKGSAPRHINRSDHSQFQRKGWPCGTHDMDGAQSPMATEGNPTRILGSNGRDP</sequence>
<feature type="region of interest" description="Disordered" evidence="1">
    <location>
        <begin position="116"/>
        <end position="170"/>
    </location>
</feature>
<comment type="caution">
    <text evidence="2">The sequence shown here is derived from an EMBL/GenBank/DDBJ whole genome shotgun (WGS) entry which is preliminary data.</text>
</comment>
<dbReference type="EMBL" id="AMZH03011211">
    <property type="protein sequence ID" value="RRT53303.1"/>
    <property type="molecule type" value="Genomic_DNA"/>
</dbReference>
<reference evidence="2 3" key="1">
    <citation type="journal article" date="2014" name="Agronomy (Basel)">
        <title>A Draft Genome Sequence for Ensete ventricosum, the Drought-Tolerant Tree Against Hunger.</title>
        <authorList>
            <person name="Harrison J."/>
            <person name="Moore K.A."/>
            <person name="Paszkiewicz K."/>
            <person name="Jones T."/>
            <person name="Grant M."/>
            <person name="Ambacheew D."/>
            <person name="Muzemil S."/>
            <person name="Studholme D.J."/>
        </authorList>
    </citation>
    <scope>NUCLEOTIDE SEQUENCE [LARGE SCALE GENOMIC DNA]</scope>
</reference>
<name>A0A426YNM2_ENSVE</name>
<protein>
    <submittedName>
        <fullName evidence="2">Uncharacterized protein</fullName>
    </submittedName>
</protein>
<dbReference type="AlphaFoldDB" id="A0A426YNM2"/>
<evidence type="ECO:0000256" key="1">
    <source>
        <dbReference type="SAM" id="MobiDB-lite"/>
    </source>
</evidence>
<evidence type="ECO:0000313" key="2">
    <source>
        <dbReference type="EMBL" id="RRT53303.1"/>
    </source>
</evidence>
<proteinExistence type="predicted"/>
<feature type="region of interest" description="Disordered" evidence="1">
    <location>
        <begin position="87"/>
        <end position="106"/>
    </location>
</feature>
<dbReference type="Proteomes" id="UP000287651">
    <property type="component" value="Unassembled WGS sequence"/>
</dbReference>
<organism evidence="2 3">
    <name type="scientific">Ensete ventricosum</name>
    <name type="common">Abyssinian banana</name>
    <name type="synonym">Musa ensete</name>
    <dbReference type="NCBI Taxonomy" id="4639"/>
    <lineage>
        <taxon>Eukaryota</taxon>
        <taxon>Viridiplantae</taxon>
        <taxon>Streptophyta</taxon>
        <taxon>Embryophyta</taxon>
        <taxon>Tracheophyta</taxon>
        <taxon>Spermatophyta</taxon>
        <taxon>Magnoliopsida</taxon>
        <taxon>Liliopsida</taxon>
        <taxon>Zingiberales</taxon>
        <taxon>Musaceae</taxon>
        <taxon>Ensete</taxon>
    </lineage>
</organism>
<evidence type="ECO:0000313" key="3">
    <source>
        <dbReference type="Proteomes" id="UP000287651"/>
    </source>
</evidence>
<gene>
    <name evidence="2" type="ORF">B296_00002805</name>
</gene>